<proteinExistence type="predicted"/>
<name>A0A8S0WD98_CYCAE</name>
<evidence type="ECO:0000313" key="2">
    <source>
        <dbReference type="EMBL" id="CAA7265620.1"/>
    </source>
</evidence>
<dbReference type="Proteomes" id="UP000467700">
    <property type="component" value="Unassembled WGS sequence"/>
</dbReference>
<keyword evidence="1" id="KW-0175">Coiled coil</keyword>
<sequence>MSSITTNEEEEKRLIWELEERRITVQKWERDIANIELLDGKYPKPALFNSFIYLKRDNIVGHESVVLSSTDVRRARAVAERSFSGIVLVEYVQKVQDPIEREQAERIRQGVDDAFIAAVNEVNGMEPATSGFSCSVVSDISELPSSSGSNPLDYSKSSTSILPAVATARHPALDTVKIISKSETAWARANEGKVVKTIRVPNGVPSGVVARLLVAIAEEKPTYSITGAQCYYLTGTFMRLLERLYPDAEVVDGEAAARDRLARERAPYEELESIRAERDKLKQQARNEDLRIAETIGEMQQAHETEIANVNARMEELLREAQQRHEREMESLKAHVDRLTHEMQQPRRDG</sequence>
<protein>
    <submittedName>
        <fullName evidence="2">Uncharacterized protein</fullName>
    </submittedName>
</protein>
<gene>
    <name evidence="2" type="ORF">AAE3_LOCUS7961</name>
</gene>
<evidence type="ECO:0000313" key="3">
    <source>
        <dbReference type="Proteomes" id="UP000467700"/>
    </source>
</evidence>
<organism evidence="2 3">
    <name type="scientific">Cyclocybe aegerita</name>
    <name type="common">Black poplar mushroom</name>
    <name type="synonym">Agrocybe aegerita</name>
    <dbReference type="NCBI Taxonomy" id="1973307"/>
    <lineage>
        <taxon>Eukaryota</taxon>
        <taxon>Fungi</taxon>
        <taxon>Dikarya</taxon>
        <taxon>Basidiomycota</taxon>
        <taxon>Agaricomycotina</taxon>
        <taxon>Agaricomycetes</taxon>
        <taxon>Agaricomycetidae</taxon>
        <taxon>Agaricales</taxon>
        <taxon>Agaricineae</taxon>
        <taxon>Bolbitiaceae</taxon>
        <taxon>Cyclocybe</taxon>
    </lineage>
</organism>
<evidence type="ECO:0000256" key="1">
    <source>
        <dbReference type="SAM" id="Coils"/>
    </source>
</evidence>
<dbReference type="AlphaFoldDB" id="A0A8S0WD98"/>
<keyword evidence="3" id="KW-1185">Reference proteome</keyword>
<reference evidence="2 3" key="1">
    <citation type="submission" date="2020-01" db="EMBL/GenBank/DDBJ databases">
        <authorList>
            <person name="Gupta K D."/>
        </authorList>
    </citation>
    <scope>NUCLEOTIDE SEQUENCE [LARGE SCALE GENOMIC DNA]</scope>
</reference>
<accession>A0A8S0WD98</accession>
<comment type="caution">
    <text evidence="2">The sequence shown here is derived from an EMBL/GenBank/DDBJ whole genome shotgun (WGS) entry which is preliminary data.</text>
</comment>
<feature type="coiled-coil region" evidence="1">
    <location>
        <begin position="268"/>
        <end position="342"/>
    </location>
</feature>
<dbReference type="EMBL" id="CACVBS010000050">
    <property type="protein sequence ID" value="CAA7265620.1"/>
    <property type="molecule type" value="Genomic_DNA"/>
</dbReference>